<feature type="transmembrane region" description="Helical" evidence="1">
    <location>
        <begin position="84"/>
        <end position="103"/>
    </location>
</feature>
<reference evidence="3" key="2">
    <citation type="journal article" name="Front. Microbiol.">
        <title>Degradative Capacity of Two Strains of Rhodonia placenta: From Phenotype to Genotype.</title>
        <authorList>
            <person name="Kolle M."/>
            <person name="Horta M.A.C."/>
            <person name="Nowrousian M."/>
            <person name="Ohm R.A."/>
            <person name="Benz J.P."/>
            <person name="Pilgard A."/>
        </authorList>
    </citation>
    <scope>NUCLEOTIDE SEQUENCE</scope>
    <source>
        <strain evidence="3">FPRL280</strain>
    </source>
</reference>
<evidence type="ECO:0000313" key="4">
    <source>
        <dbReference type="Proteomes" id="UP000639403"/>
    </source>
</evidence>
<evidence type="ECO:0000256" key="1">
    <source>
        <dbReference type="SAM" id="Phobius"/>
    </source>
</evidence>
<organism evidence="3 4">
    <name type="scientific">Rhodonia placenta</name>
    <dbReference type="NCBI Taxonomy" id="104341"/>
    <lineage>
        <taxon>Eukaryota</taxon>
        <taxon>Fungi</taxon>
        <taxon>Dikarya</taxon>
        <taxon>Basidiomycota</taxon>
        <taxon>Agaricomycotina</taxon>
        <taxon>Agaricomycetes</taxon>
        <taxon>Polyporales</taxon>
        <taxon>Adustoporiaceae</taxon>
        <taxon>Rhodonia</taxon>
    </lineage>
</organism>
<reference evidence="3" key="1">
    <citation type="submission" date="2020-11" db="EMBL/GenBank/DDBJ databases">
        <authorList>
            <person name="Koelle M."/>
            <person name="Horta M.A.C."/>
            <person name="Nowrousian M."/>
            <person name="Ohm R.A."/>
            <person name="Benz P."/>
            <person name="Pilgard A."/>
        </authorList>
    </citation>
    <scope>NUCLEOTIDE SEQUENCE</scope>
    <source>
        <strain evidence="3">FPRL280</strain>
    </source>
</reference>
<feature type="transmembrane region" description="Helical" evidence="1">
    <location>
        <begin position="124"/>
        <end position="145"/>
    </location>
</feature>
<evidence type="ECO:0000259" key="2">
    <source>
        <dbReference type="Pfam" id="PF20151"/>
    </source>
</evidence>
<protein>
    <recommendedName>
        <fullName evidence="2">DUF6533 domain-containing protein</fullName>
    </recommendedName>
</protein>
<comment type="caution">
    <text evidence="3">The sequence shown here is derived from an EMBL/GenBank/DDBJ whole genome shotgun (WGS) entry which is preliminary data.</text>
</comment>
<feature type="transmembrane region" description="Helical" evidence="1">
    <location>
        <begin position="157"/>
        <end position="180"/>
    </location>
</feature>
<proteinExistence type="predicted"/>
<dbReference type="Proteomes" id="UP000639403">
    <property type="component" value="Unassembled WGS sequence"/>
</dbReference>
<feature type="domain" description="DUF6533" evidence="2">
    <location>
        <begin position="23"/>
        <end position="68"/>
    </location>
</feature>
<keyword evidence="1" id="KW-0812">Transmembrane</keyword>
<gene>
    <name evidence="3" type="ORF">IEO21_06585</name>
</gene>
<feature type="transmembrane region" description="Helical" evidence="1">
    <location>
        <begin position="52"/>
        <end position="72"/>
    </location>
</feature>
<dbReference type="EMBL" id="JADOXO010000153">
    <property type="protein sequence ID" value="KAF9811469.1"/>
    <property type="molecule type" value="Genomic_DNA"/>
</dbReference>
<accession>A0A8H7NZR1</accession>
<dbReference type="AlphaFoldDB" id="A0A8H7NZR1"/>
<name>A0A8H7NZR1_9APHY</name>
<keyword evidence="1" id="KW-0472">Membrane</keyword>
<dbReference type="InterPro" id="IPR045340">
    <property type="entry name" value="DUF6533"/>
</dbReference>
<dbReference type="Pfam" id="PF20151">
    <property type="entry name" value="DUF6533"/>
    <property type="match status" value="1"/>
</dbReference>
<sequence>MRGPSMNEDQNVQLMEYTFIENYIEVMAMSLFVYDSIISFDLEWRTVWSRKVTGASALYITLRYVTFITMVLDVTNFSASYNVSLNYIGFQLLHPIFTGRMHCLRDIFGSGRVYAIDGHQWTKATVVMILGLVPVVLNIANVWAIESSLSTSKHDKYVLLATRTCVLMSNLLVVVSTWQATRTNRAANMRNSKGSLTTTLMRDGIVHFALVVGINIADITSALLTGELFDFSAPVEL</sequence>
<evidence type="ECO:0000313" key="3">
    <source>
        <dbReference type="EMBL" id="KAF9811469.1"/>
    </source>
</evidence>
<keyword evidence="1" id="KW-1133">Transmembrane helix</keyword>